<evidence type="ECO:0000313" key="2">
    <source>
        <dbReference type="Proteomes" id="UP001476798"/>
    </source>
</evidence>
<organism evidence="1 2">
    <name type="scientific">Goodea atripinnis</name>
    <dbReference type="NCBI Taxonomy" id="208336"/>
    <lineage>
        <taxon>Eukaryota</taxon>
        <taxon>Metazoa</taxon>
        <taxon>Chordata</taxon>
        <taxon>Craniata</taxon>
        <taxon>Vertebrata</taxon>
        <taxon>Euteleostomi</taxon>
        <taxon>Actinopterygii</taxon>
        <taxon>Neopterygii</taxon>
        <taxon>Teleostei</taxon>
        <taxon>Neoteleostei</taxon>
        <taxon>Acanthomorphata</taxon>
        <taxon>Ovalentaria</taxon>
        <taxon>Atherinomorphae</taxon>
        <taxon>Cyprinodontiformes</taxon>
        <taxon>Goodeidae</taxon>
        <taxon>Goodea</taxon>
    </lineage>
</organism>
<name>A0ABV0N6Z7_9TELE</name>
<dbReference type="Proteomes" id="UP001476798">
    <property type="component" value="Unassembled WGS sequence"/>
</dbReference>
<gene>
    <name evidence="1" type="ORF">GOODEAATRI_001345</name>
</gene>
<dbReference type="EMBL" id="JAHRIO010030026">
    <property type="protein sequence ID" value="MEQ2167169.1"/>
    <property type="molecule type" value="Genomic_DNA"/>
</dbReference>
<evidence type="ECO:0000313" key="1">
    <source>
        <dbReference type="EMBL" id="MEQ2167169.1"/>
    </source>
</evidence>
<sequence>MFVEAKAVPSIPPYSGTVLSLVAVWAAEDCSNDQGQHGKAAIFYFFMAKGSSDIRHLFLLKMYPPALMGLDIDSTLQKNRTALLSYAESSTPAPQMLSEKPCKRWEKLQLFFFFASWHVW</sequence>
<protein>
    <submittedName>
        <fullName evidence="1">Uncharacterized protein</fullName>
    </submittedName>
</protein>
<comment type="caution">
    <text evidence="1">The sequence shown here is derived from an EMBL/GenBank/DDBJ whole genome shotgun (WGS) entry which is preliminary data.</text>
</comment>
<reference evidence="1 2" key="1">
    <citation type="submission" date="2021-06" db="EMBL/GenBank/DDBJ databases">
        <authorList>
            <person name="Palmer J.M."/>
        </authorList>
    </citation>
    <scope>NUCLEOTIDE SEQUENCE [LARGE SCALE GENOMIC DNA]</scope>
    <source>
        <strain evidence="1 2">GA_2019</strain>
        <tissue evidence="1">Muscle</tissue>
    </source>
</reference>
<accession>A0ABV0N6Z7</accession>
<proteinExistence type="predicted"/>
<keyword evidence="2" id="KW-1185">Reference proteome</keyword>